<dbReference type="InterPro" id="IPR016875">
    <property type="entry name" value="UCP028200"/>
</dbReference>
<dbReference type="PIRSF" id="PIRSF028200">
    <property type="entry name" value="UCP028200"/>
    <property type="match status" value="1"/>
</dbReference>
<gene>
    <name evidence="3" type="ORF">NX720_07475</name>
</gene>
<feature type="signal peptide" evidence="2">
    <location>
        <begin position="1"/>
        <end position="21"/>
    </location>
</feature>
<keyword evidence="1" id="KW-0175">Coiled coil</keyword>
<keyword evidence="4" id="KW-1185">Reference proteome</keyword>
<evidence type="ECO:0000256" key="2">
    <source>
        <dbReference type="SAM" id="SignalP"/>
    </source>
</evidence>
<reference evidence="3" key="1">
    <citation type="submission" date="2022-10" db="EMBL/GenBank/DDBJ databases">
        <title>Completed Genome Sequence of two octocoral isolated bacterium, Endozoicomonas euniceicola EF212T and Endozoicomonas gorgoniicola PS125T.</title>
        <authorList>
            <person name="Chiou Y.-J."/>
            <person name="Chen Y.-H."/>
        </authorList>
    </citation>
    <scope>NUCLEOTIDE SEQUENCE</scope>
    <source>
        <strain evidence="3">EF212</strain>
    </source>
</reference>
<keyword evidence="2" id="KW-0732">Signal</keyword>
<name>A0ABY6GY84_9GAMM</name>
<feature type="chain" id="PRO_5045465402" evidence="2">
    <location>
        <begin position="22"/>
        <end position="286"/>
    </location>
</feature>
<sequence>MNTLKKRVYSLLLLFSLPFLHSCSTSYVYNNLDWLVHWYVDDYVELTSGQKKDFDKRFSQLQQWHKESELQDYQQWLEGIREQLSQPQLSRKDILVSVRSHRQKVMMFRDRLIARAEPHLLHLLEQLSEQQRQELTNNISKQMLKRYESRLVMSRKEWEQDKMARMKKRLKPWVGSLNRNQKKALKSWAGNLHNLEQQNREFRLNWLARLTELRAVPLPQRHEKLKELLANPDRLRKPDHLQRLMENRELTDAAIAEVIALRSNQQNKVALAEIKQWLQRIKSGRS</sequence>
<proteinExistence type="predicted"/>
<dbReference type="EMBL" id="CP103300">
    <property type="protein sequence ID" value="UYM17740.1"/>
    <property type="molecule type" value="Genomic_DNA"/>
</dbReference>
<evidence type="ECO:0000313" key="3">
    <source>
        <dbReference type="EMBL" id="UYM17740.1"/>
    </source>
</evidence>
<protein>
    <submittedName>
        <fullName evidence="3">DUF6279 family lipoprotein</fullName>
    </submittedName>
</protein>
<dbReference type="Pfam" id="PF19795">
    <property type="entry name" value="DUF6279"/>
    <property type="match status" value="1"/>
</dbReference>
<accession>A0ABY6GY84</accession>
<evidence type="ECO:0000256" key="1">
    <source>
        <dbReference type="SAM" id="Coils"/>
    </source>
</evidence>
<dbReference type="RefSeq" id="WP_262600430.1">
    <property type="nucleotide sequence ID" value="NZ_CP103300.1"/>
</dbReference>
<feature type="coiled-coil region" evidence="1">
    <location>
        <begin position="178"/>
        <end position="205"/>
    </location>
</feature>
<keyword evidence="3" id="KW-0449">Lipoprotein</keyword>
<evidence type="ECO:0000313" key="4">
    <source>
        <dbReference type="Proteomes" id="UP001163255"/>
    </source>
</evidence>
<dbReference type="Proteomes" id="UP001163255">
    <property type="component" value="Chromosome"/>
</dbReference>
<organism evidence="3 4">
    <name type="scientific">Endozoicomonas euniceicola</name>
    <dbReference type="NCBI Taxonomy" id="1234143"/>
    <lineage>
        <taxon>Bacteria</taxon>
        <taxon>Pseudomonadati</taxon>
        <taxon>Pseudomonadota</taxon>
        <taxon>Gammaproteobacteria</taxon>
        <taxon>Oceanospirillales</taxon>
        <taxon>Endozoicomonadaceae</taxon>
        <taxon>Endozoicomonas</taxon>
    </lineage>
</organism>